<sequence>TFISTILTPYFYRSKSIGAVLASMLIPIAKLESLSDLTSSILKEAGLHTLSPPDSSLSLIPSLSDLQLALLIATARLDILHDADTANFGLAYAEYSALVSKARVQSASSGAIASGAGNRVFSKSVARGAWEGLVEMELLVPVLGGQGAVTGVAGGMVRCDVSLEEIGEVVRGMGVGGTVERW</sequence>
<accession>A0ACC3CUT1</accession>
<organism evidence="1 2">
    <name type="scientific">Coniosporium uncinatum</name>
    <dbReference type="NCBI Taxonomy" id="93489"/>
    <lineage>
        <taxon>Eukaryota</taxon>
        <taxon>Fungi</taxon>
        <taxon>Dikarya</taxon>
        <taxon>Ascomycota</taxon>
        <taxon>Pezizomycotina</taxon>
        <taxon>Dothideomycetes</taxon>
        <taxon>Dothideomycetes incertae sedis</taxon>
        <taxon>Coniosporium</taxon>
    </lineage>
</organism>
<feature type="non-terminal residue" evidence="1">
    <location>
        <position position="182"/>
    </location>
</feature>
<feature type="non-terminal residue" evidence="1">
    <location>
        <position position="1"/>
    </location>
</feature>
<reference evidence="1" key="1">
    <citation type="submission" date="2024-09" db="EMBL/GenBank/DDBJ databases">
        <title>Black Yeasts Isolated from many extreme environments.</title>
        <authorList>
            <person name="Coleine C."/>
            <person name="Stajich J.E."/>
            <person name="Selbmann L."/>
        </authorList>
    </citation>
    <scope>NUCLEOTIDE SEQUENCE</scope>
    <source>
        <strain evidence="1">CCFEE 5737</strain>
    </source>
</reference>
<protein>
    <submittedName>
        <fullName evidence="1">Uncharacterized protein</fullName>
    </submittedName>
</protein>
<comment type="caution">
    <text evidence="1">The sequence shown here is derived from an EMBL/GenBank/DDBJ whole genome shotgun (WGS) entry which is preliminary data.</text>
</comment>
<dbReference type="EMBL" id="JAWDJW010011331">
    <property type="protein sequence ID" value="KAK3044879.1"/>
    <property type="molecule type" value="Genomic_DNA"/>
</dbReference>
<keyword evidence="2" id="KW-1185">Reference proteome</keyword>
<proteinExistence type="predicted"/>
<dbReference type="Proteomes" id="UP001186974">
    <property type="component" value="Unassembled WGS sequence"/>
</dbReference>
<name>A0ACC3CUT1_9PEZI</name>
<evidence type="ECO:0000313" key="2">
    <source>
        <dbReference type="Proteomes" id="UP001186974"/>
    </source>
</evidence>
<gene>
    <name evidence="1" type="ORF">LTS18_015164</name>
</gene>
<evidence type="ECO:0000313" key="1">
    <source>
        <dbReference type="EMBL" id="KAK3044879.1"/>
    </source>
</evidence>